<evidence type="ECO:0000256" key="2">
    <source>
        <dbReference type="ARBA" id="ARBA00001946"/>
    </source>
</evidence>
<evidence type="ECO:0000313" key="18">
    <source>
        <dbReference type="Proteomes" id="UP000287243"/>
    </source>
</evidence>
<dbReference type="Pfam" id="PF02843">
    <property type="entry name" value="GARS_C"/>
    <property type="match status" value="1"/>
</dbReference>
<dbReference type="SMART" id="SM01209">
    <property type="entry name" value="GARS_A"/>
    <property type="match status" value="1"/>
</dbReference>
<comment type="similarity">
    <text evidence="11 14">Belongs to the GARS family.</text>
</comment>
<comment type="catalytic activity">
    <reaction evidence="14">
        <text>5-phospho-beta-D-ribosylamine + glycine + ATP = N(1)-(5-phospho-beta-D-ribosyl)glycinamide + ADP + phosphate + H(+)</text>
        <dbReference type="Rhea" id="RHEA:17453"/>
        <dbReference type="ChEBI" id="CHEBI:15378"/>
        <dbReference type="ChEBI" id="CHEBI:30616"/>
        <dbReference type="ChEBI" id="CHEBI:43474"/>
        <dbReference type="ChEBI" id="CHEBI:57305"/>
        <dbReference type="ChEBI" id="CHEBI:58681"/>
        <dbReference type="ChEBI" id="CHEBI:143788"/>
        <dbReference type="ChEBI" id="CHEBI:456216"/>
        <dbReference type="EC" id="6.3.4.13"/>
    </reaction>
</comment>
<evidence type="ECO:0000256" key="15">
    <source>
        <dbReference type="PROSITE-ProRule" id="PRU00409"/>
    </source>
</evidence>
<dbReference type="InterPro" id="IPR013815">
    <property type="entry name" value="ATP_grasp_subdomain_1"/>
</dbReference>
<dbReference type="InterPro" id="IPR020562">
    <property type="entry name" value="PRibGlycinamide_synth_N"/>
</dbReference>
<reference evidence="17 18" key="1">
    <citation type="submission" date="2017-01" db="EMBL/GenBank/DDBJ databases">
        <title>First insights into the biology of 'candidatus Vampirococcus archaeovorus'.</title>
        <authorList>
            <person name="Kizina J."/>
            <person name="Jordan S."/>
            <person name="Stueber K."/>
            <person name="Reinhardt R."/>
            <person name="Harder J."/>
        </authorList>
    </citation>
    <scope>NUCLEOTIDE SEQUENCE [LARGE SCALE GENOMIC DNA]</scope>
    <source>
        <strain evidence="17 18">LiM</strain>
    </source>
</reference>
<dbReference type="InterPro" id="IPR020561">
    <property type="entry name" value="PRibGlycinamid_synth_ATP-grasp"/>
</dbReference>
<dbReference type="GO" id="GO:0005524">
    <property type="term" value="F:ATP binding"/>
    <property type="evidence" value="ECO:0007669"/>
    <property type="project" value="UniProtKB-UniRule"/>
</dbReference>
<comment type="pathway">
    <text evidence="3 14">Purine metabolism; IMP biosynthesis via de novo pathway; N(1)-(5-phospho-D-ribosyl)glycinamide from 5-phospho-alpha-D-ribose 1-diphosphate: step 2/2.</text>
</comment>
<dbReference type="RefSeq" id="WP_128700352.1">
    <property type="nucleotide sequence ID" value="NZ_CP019384.1"/>
</dbReference>
<dbReference type="InterPro" id="IPR037123">
    <property type="entry name" value="PRibGlycinamide_synth_C_sf"/>
</dbReference>
<keyword evidence="6" id="KW-0479">Metal-binding</keyword>
<evidence type="ECO:0000256" key="9">
    <source>
        <dbReference type="ARBA" id="ARBA00022840"/>
    </source>
</evidence>
<evidence type="ECO:0000313" key="17">
    <source>
        <dbReference type="EMBL" id="QAT17521.1"/>
    </source>
</evidence>
<keyword evidence="10" id="KW-0464">Manganese</keyword>
<evidence type="ECO:0000256" key="5">
    <source>
        <dbReference type="ARBA" id="ARBA00022598"/>
    </source>
</evidence>
<dbReference type="SUPFAM" id="SSF51246">
    <property type="entry name" value="Rudiment single hybrid motif"/>
    <property type="match status" value="1"/>
</dbReference>
<dbReference type="InterPro" id="IPR011054">
    <property type="entry name" value="Rudment_hybrid_motif"/>
</dbReference>
<evidence type="ECO:0000256" key="8">
    <source>
        <dbReference type="ARBA" id="ARBA00022755"/>
    </source>
</evidence>
<accession>A0A410P618</accession>
<proteinExistence type="inferred from homology"/>
<dbReference type="EMBL" id="CP019384">
    <property type="protein sequence ID" value="QAT17521.1"/>
    <property type="molecule type" value="Genomic_DNA"/>
</dbReference>
<dbReference type="InterPro" id="IPR011761">
    <property type="entry name" value="ATP-grasp"/>
</dbReference>
<keyword evidence="7 15" id="KW-0547">Nucleotide-binding</keyword>
<feature type="domain" description="ATP-grasp" evidence="16">
    <location>
        <begin position="107"/>
        <end position="313"/>
    </location>
</feature>
<dbReference type="GO" id="GO:0004637">
    <property type="term" value="F:phosphoribosylamine-glycine ligase activity"/>
    <property type="evidence" value="ECO:0007669"/>
    <property type="project" value="UniProtKB-UniRule"/>
</dbReference>
<evidence type="ECO:0000256" key="14">
    <source>
        <dbReference type="HAMAP-Rule" id="MF_00138"/>
    </source>
</evidence>
<comment type="cofactor">
    <cofactor evidence="1">
        <name>Mn(2+)</name>
        <dbReference type="ChEBI" id="CHEBI:29035"/>
    </cofactor>
</comment>
<dbReference type="PROSITE" id="PS00184">
    <property type="entry name" value="GARS"/>
    <property type="match status" value="1"/>
</dbReference>
<dbReference type="FunFam" id="3.30.470.20:FF:000018">
    <property type="entry name" value="Trifunctional purine biosynthetic protein adenosine-3"/>
    <property type="match status" value="1"/>
</dbReference>
<dbReference type="Pfam" id="PF02844">
    <property type="entry name" value="GARS_N"/>
    <property type="match status" value="1"/>
</dbReference>
<protein>
    <recommendedName>
        <fullName evidence="4 14">Phosphoribosylamine--glycine ligase</fullName>
        <ecNumber evidence="4 14">6.3.4.13</ecNumber>
    </recommendedName>
    <alternativeName>
        <fullName evidence="14">GARS</fullName>
    </alternativeName>
    <alternativeName>
        <fullName evidence="12 14">Glycinamide ribonucleotide synthetase</fullName>
    </alternativeName>
    <alternativeName>
        <fullName evidence="13 14">Phosphoribosylglycinamide synthetase</fullName>
    </alternativeName>
</protein>
<keyword evidence="9 15" id="KW-0067">ATP-binding</keyword>
<dbReference type="Pfam" id="PF01071">
    <property type="entry name" value="GARS_A"/>
    <property type="match status" value="1"/>
</dbReference>
<dbReference type="KEGG" id="vai:BU251_07230"/>
<dbReference type="GO" id="GO:0006189">
    <property type="term" value="P:'de novo' IMP biosynthetic process"/>
    <property type="evidence" value="ECO:0007669"/>
    <property type="project" value="UniProtKB-UniRule"/>
</dbReference>
<dbReference type="Gene3D" id="3.30.470.20">
    <property type="entry name" value="ATP-grasp fold, B domain"/>
    <property type="match status" value="1"/>
</dbReference>
<keyword evidence="8 14" id="KW-0658">Purine biosynthesis</keyword>
<keyword evidence="18" id="KW-1185">Reference proteome</keyword>
<organism evidence="17 18">
    <name type="scientific">Velamenicoccus archaeovorus</name>
    <dbReference type="NCBI Taxonomy" id="1930593"/>
    <lineage>
        <taxon>Bacteria</taxon>
        <taxon>Pseudomonadati</taxon>
        <taxon>Candidatus Omnitrophota</taxon>
        <taxon>Candidatus Velamenicoccus</taxon>
    </lineage>
</organism>
<evidence type="ECO:0000259" key="16">
    <source>
        <dbReference type="PROSITE" id="PS50975"/>
    </source>
</evidence>
<dbReference type="InterPro" id="IPR016185">
    <property type="entry name" value="PreATP-grasp_dom_sf"/>
</dbReference>
<gene>
    <name evidence="14" type="primary">purD</name>
    <name evidence="17" type="ORF">BU251_07230</name>
</gene>
<evidence type="ECO:0000256" key="13">
    <source>
        <dbReference type="ARBA" id="ARBA00042864"/>
    </source>
</evidence>
<dbReference type="PANTHER" id="PTHR43472">
    <property type="entry name" value="PHOSPHORIBOSYLAMINE--GLYCINE LIGASE"/>
    <property type="match status" value="1"/>
</dbReference>
<dbReference type="HAMAP" id="MF_00138">
    <property type="entry name" value="GARS"/>
    <property type="match status" value="1"/>
</dbReference>
<evidence type="ECO:0000256" key="6">
    <source>
        <dbReference type="ARBA" id="ARBA00022723"/>
    </source>
</evidence>
<name>A0A410P618_VELA1</name>
<dbReference type="GO" id="GO:0009113">
    <property type="term" value="P:purine nucleobase biosynthetic process"/>
    <property type="evidence" value="ECO:0007669"/>
    <property type="project" value="InterPro"/>
</dbReference>
<evidence type="ECO:0000256" key="4">
    <source>
        <dbReference type="ARBA" id="ARBA00013255"/>
    </source>
</evidence>
<dbReference type="OrthoDB" id="9807240at2"/>
<dbReference type="SUPFAM" id="SSF56059">
    <property type="entry name" value="Glutathione synthetase ATP-binding domain-like"/>
    <property type="match status" value="1"/>
</dbReference>
<dbReference type="FunFam" id="3.90.600.10:FF:000001">
    <property type="entry name" value="Trifunctional purine biosynthetic protein adenosine-3"/>
    <property type="match status" value="1"/>
</dbReference>
<dbReference type="PROSITE" id="PS50975">
    <property type="entry name" value="ATP_GRASP"/>
    <property type="match status" value="1"/>
</dbReference>
<evidence type="ECO:0000256" key="11">
    <source>
        <dbReference type="ARBA" id="ARBA00038345"/>
    </source>
</evidence>
<evidence type="ECO:0000256" key="7">
    <source>
        <dbReference type="ARBA" id="ARBA00022741"/>
    </source>
</evidence>
<dbReference type="AlphaFoldDB" id="A0A410P618"/>
<evidence type="ECO:0000256" key="10">
    <source>
        <dbReference type="ARBA" id="ARBA00023211"/>
    </source>
</evidence>
<dbReference type="Gene3D" id="3.90.600.10">
    <property type="entry name" value="Phosphoribosylglycinamide synthetase, C-terminal domain"/>
    <property type="match status" value="1"/>
</dbReference>
<dbReference type="Proteomes" id="UP000287243">
    <property type="component" value="Chromosome"/>
</dbReference>
<dbReference type="Gene3D" id="3.30.1490.20">
    <property type="entry name" value="ATP-grasp fold, A domain"/>
    <property type="match status" value="1"/>
</dbReference>
<keyword evidence="5 14" id="KW-0436">Ligase</keyword>
<comment type="cofactor">
    <cofactor evidence="2">
        <name>Mg(2+)</name>
        <dbReference type="ChEBI" id="CHEBI:18420"/>
    </cofactor>
</comment>
<dbReference type="SUPFAM" id="SSF52440">
    <property type="entry name" value="PreATP-grasp domain"/>
    <property type="match status" value="1"/>
</dbReference>
<dbReference type="EC" id="6.3.4.13" evidence="4 14"/>
<dbReference type="InterPro" id="IPR000115">
    <property type="entry name" value="PRibGlycinamide_synth"/>
</dbReference>
<dbReference type="InterPro" id="IPR020559">
    <property type="entry name" value="PRibGlycinamide_synth_CS"/>
</dbReference>
<dbReference type="Gene3D" id="3.40.50.20">
    <property type="match status" value="1"/>
</dbReference>
<dbReference type="GO" id="GO:0046872">
    <property type="term" value="F:metal ion binding"/>
    <property type="evidence" value="ECO:0007669"/>
    <property type="project" value="UniProtKB-KW"/>
</dbReference>
<dbReference type="UniPathway" id="UPA00074">
    <property type="reaction ID" value="UER00125"/>
</dbReference>
<evidence type="ECO:0000256" key="3">
    <source>
        <dbReference type="ARBA" id="ARBA00005174"/>
    </source>
</evidence>
<dbReference type="NCBIfam" id="TIGR00877">
    <property type="entry name" value="purD"/>
    <property type="match status" value="1"/>
</dbReference>
<dbReference type="PANTHER" id="PTHR43472:SF1">
    <property type="entry name" value="PHOSPHORIBOSYLAMINE--GLYCINE LIGASE, CHLOROPLASTIC"/>
    <property type="match status" value="1"/>
</dbReference>
<sequence>MKVLVVGSGGREHALVWKITQSRHVSKIYCAPGNGGIAGLAECVAIKADDIAGLLDFAQSRLVDLVVVGPEAPLVDGIVDVFQDAGLKVFGPRRRPARLEASKLFAKEIMAKYRVPTAAFAVCRTAAEVVSAAGRFGFPVVLKADGLAAGKGVVICRSGEEAAATADEMLVKKIFGASGETIVVEEFLQGEEVSILVLTDGEDAVPLASSQDHKRVFDHDQGPNTGGMGAYSPAPIVTPGVMDEIMKTVVKPVIYGMAKEGMPYTGILYAGLMMTAKGLKVLEFNVRFGDPETQAVLARLQSDIIEAVLWSVDGGQEIPLLRWERRPSVCVVMASKGYPGSYETGKAISGLGEAARMQDIVVFHAGTKEDGGRIVTSGGRVLGVTGLGSTLKEAIAHTYEAVGKIRFEGAHYRTDIGWRALEKKQTG</sequence>
<dbReference type="InterPro" id="IPR020560">
    <property type="entry name" value="PRibGlycinamide_synth_C-dom"/>
</dbReference>
<dbReference type="SMART" id="SM01210">
    <property type="entry name" value="GARS_C"/>
    <property type="match status" value="1"/>
</dbReference>
<evidence type="ECO:0000256" key="12">
    <source>
        <dbReference type="ARBA" id="ARBA00042242"/>
    </source>
</evidence>
<evidence type="ECO:0000256" key="1">
    <source>
        <dbReference type="ARBA" id="ARBA00001936"/>
    </source>
</evidence>
<dbReference type="FunFam" id="3.40.50.20:FF:000006">
    <property type="entry name" value="Phosphoribosylamine--glycine ligase, chloroplastic"/>
    <property type="match status" value="1"/>
</dbReference>